<dbReference type="RefSeq" id="WP_407049974.1">
    <property type="nucleotide sequence ID" value="NZ_CP158568.1"/>
</dbReference>
<evidence type="ECO:0008006" key="2">
    <source>
        <dbReference type="Google" id="ProtNLM"/>
    </source>
</evidence>
<evidence type="ECO:0000313" key="1">
    <source>
        <dbReference type="EMBL" id="XBY44882.1"/>
    </source>
</evidence>
<dbReference type="KEGG" id="mflg:ABS361_00825"/>
<dbReference type="EMBL" id="CP158568">
    <property type="protein sequence ID" value="XBY44882.1"/>
    <property type="molecule type" value="Genomic_DNA"/>
</dbReference>
<sequence length="214" mass="22437">MILSTMRSRRFARPLVSRRPRADVVLRAASILLVIMELGGFGSLGASAARGQELRLPTNNGVGLDTGLGGAGRINNRVMIPRITDMVPPSSPAFDIPAPLSPTPSPGATRAVAPPAGTAAQAPPVRRLLVDAGAVGIVNATGVDLYLASPDIQAGTIALKPDEIKVLQPVKAAQNYVAEYRFSGETVQLLLRPGVANTVRLSADRRRLEVVQAP</sequence>
<proteinExistence type="predicted"/>
<gene>
    <name evidence="1" type="ORF">ABS361_00825</name>
</gene>
<dbReference type="AlphaFoldDB" id="A0AAU7XAW2"/>
<organism evidence="1">
    <name type="scientific">Methyloraptor flagellatus</name>
    <dbReference type="NCBI Taxonomy" id="3162530"/>
    <lineage>
        <taxon>Bacteria</taxon>
        <taxon>Pseudomonadati</taxon>
        <taxon>Pseudomonadota</taxon>
        <taxon>Alphaproteobacteria</taxon>
        <taxon>Hyphomicrobiales</taxon>
        <taxon>Ancalomicrobiaceae</taxon>
        <taxon>Methyloraptor</taxon>
    </lineage>
</organism>
<protein>
    <recommendedName>
        <fullName evidence="2">AMIN domain-containing protein</fullName>
    </recommendedName>
</protein>
<accession>A0AAU7XAW2</accession>
<name>A0AAU7XAW2_9HYPH</name>
<reference evidence="1" key="1">
    <citation type="submission" date="2024-06" db="EMBL/GenBank/DDBJ databases">
        <title>Methylostella associata gen. nov., sp. nov., a novel Ancalomicrobiaceae-affiliated facultatively methylotrophic bacteria that feed on methanotrophs of the genus Methylococcus.</title>
        <authorList>
            <person name="Saltykova V."/>
            <person name="Danilova O.V."/>
            <person name="Oshkin I.Y."/>
            <person name="Belova S.E."/>
            <person name="Pimenov N.V."/>
            <person name="Dedysh S.N."/>
        </authorList>
    </citation>
    <scope>NUCLEOTIDE SEQUENCE</scope>
    <source>
        <strain evidence="1">S20</strain>
    </source>
</reference>